<proteinExistence type="predicted"/>
<keyword evidence="1" id="KW-0812">Transmembrane</keyword>
<reference evidence="2" key="1">
    <citation type="submission" date="2018-05" db="EMBL/GenBank/DDBJ databases">
        <title>Draft genome of Mucuna pruriens seed.</title>
        <authorList>
            <person name="Nnadi N.E."/>
            <person name="Vos R."/>
            <person name="Hasami M.H."/>
            <person name="Devisetty U.K."/>
            <person name="Aguiy J.C."/>
        </authorList>
    </citation>
    <scope>NUCLEOTIDE SEQUENCE [LARGE SCALE GENOMIC DNA]</scope>
    <source>
        <strain evidence="2">JCA_2017</strain>
    </source>
</reference>
<evidence type="ECO:0000256" key="1">
    <source>
        <dbReference type="SAM" id="Phobius"/>
    </source>
</evidence>
<evidence type="ECO:0000313" key="2">
    <source>
        <dbReference type="EMBL" id="RDY13669.1"/>
    </source>
</evidence>
<name>A0A371IF51_MUCPR</name>
<dbReference type="EMBL" id="QJKJ01000233">
    <property type="protein sequence ID" value="RDY13669.1"/>
    <property type="molecule type" value="Genomic_DNA"/>
</dbReference>
<evidence type="ECO:0000313" key="3">
    <source>
        <dbReference type="Proteomes" id="UP000257109"/>
    </source>
</evidence>
<keyword evidence="3" id="KW-1185">Reference proteome</keyword>
<dbReference type="Proteomes" id="UP000257109">
    <property type="component" value="Unassembled WGS sequence"/>
</dbReference>
<dbReference type="OrthoDB" id="1429956at2759"/>
<dbReference type="AlphaFoldDB" id="A0A371IF51"/>
<sequence length="186" mass="21780">MNIHKIIFHRFTPSHGSPHVISHIIKHKFDEPWPSWKKVRLEVRDLWFEEFKVIYTFGSISIALFINFSILLNYFLMEKHYSWDSSQEKSMRQKGSLIFKNAMSKIRNGHDHATWILHNVQTILDEHWGSTDFQNKSSTTKANRTIDKGALAYCGGSISTSAYYEKMAIKLQRSSNAWEVIEKTKN</sequence>
<accession>A0A371IF51</accession>
<keyword evidence="1" id="KW-0472">Membrane</keyword>
<comment type="caution">
    <text evidence="2">The sequence shown here is derived from an EMBL/GenBank/DDBJ whole genome shotgun (WGS) entry which is preliminary data.</text>
</comment>
<organism evidence="2 3">
    <name type="scientific">Mucuna pruriens</name>
    <name type="common">Velvet bean</name>
    <name type="synonym">Dolichos pruriens</name>
    <dbReference type="NCBI Taxonomy" id="157652"/>
    <lineage>
        <taxon>Eukaryota</taxon>
        <taxon>Viridiplantae</taxon>
        <taxon>Streptophyta</taxon>
        <taxon>Embryophyta</taxon>
        <taxon>Tracheophyta</taxon>
        <taxon>Spermatophyta</taxon>
        <taxon>Magnoliopsida</taxon>
        <taxon>eudicotyledons</taxon>
        <taxon>Gunneridae</taxon>
        <taxon>Pentapetalae</taxon>
        <taxon>rosids</taxon>
        <taxon>fabids</taxon>
        <taxon>Fabales</taxon>
        <taxon>Fabaceae</taxon>
        <taxon>Papilionoideae</taxon>
        <taxon>50 kb inversion clade</taxon>
        <taxon>NPAAA clade</taxon>
        <taxon>indigoferoid/millettioid clade</taxon>
        <taxon>Phaseoleae</taxon>
        <taxon>Mucuna</taxon>
    </lineage>
</organism>
<protein>
    <submittedName>
        <fullName evidence="2">Uncharacterized protein</fullName>
    </submittedName>
</protein>
<feature type="non-terminal residue" evidence="2">
    <location>
        <position position="1"/>
    </location>
</feature>
<feature type="transmembrane region" description="Helical" evidence="1">
    <location>
        <begin position="53"/>
        <end position="76"/>
    </location>
</feature>
<keyword evidence="1" id="KW-1133">Transmembrane helix</keyword>
<gene>
    <name evidence="2" type="ORF">CR513_01374</name>
</gene>